<keyword evidence="3" id="KW-0378">Hydrolase</keyword>
<evidence type="ECO:0000259" key="2">
    <source>
        <dbReference type="Pfam" id="PF19291"/>
    </source>
</evidence>
<dbReference type="SUPFAM" id="SSF48208">
    <property type="entry name" value="Six-hairpin glycosidases"/>
    <property type="match status" value="1"/>
</dbReference>
<feature type="domain" description="GH15-like" evidence="1">
    <location>
        <begin position="233"/>
        <end position="598"/>
    </location>
</feature>
<dbReference type="PANTHER" id="PTHR31616">
    <property type="entry name" value="TREHALASE"/>
    <property type="match status" value="1"/>
</dbReference>
<dbReference type="GO" id="GO:0004553">
    <property type="term" value="F:hydrolase activity, hydrolyzing O-glycosyl compounds"/>
    <property type="evidence" value="ECO:0007669"/>
    <property type="project" value="UniProtKB-ARBA"/>
</dbReference>
<dbReference type="OrthoDB" id="3902805at2"/>
<name>A0A3D8YEJ0_9BACT</name>
<dbReference type="Pfam" id="PF19291">
    <property type="entry name" value="TREH_N"/>
    <property type="match status" value="1"/>
</dbReference>
<comment type="caution">
    <text evidence="3">The sequence shown here is derived from an EMBL/GenBank/DDBJ whole genome shotgun (WGS) entry which is preliminary data.</text>
</comment>
<proteinExistence type="predicted"/>
<evidence type="ECO:0000313" key="4">
    <source>
        <dbReference type="Proteomes" id="UP000256373"/>
    </source>
</evidence>
<dbReference type="GO" id="GO:0005975">
    <property type="term" value="P:carbohydrate metabolic process"/>
    <property type="evidence" value="ECO:0007669"/>
    <property type="project" value="InterPro"/>
</dbReference>
<dbReference type="InterPro" id="IPR012341">
    <property type="entry name" value="6hp_glycosidase-like_sf"/>
</dbReference>
<protein>
    <submittedName>
        <fullName evidence="3">Glycoside hydrolase family 15 protein</fullName>
    </submittedName>
</protein>
<organism evidence="3 4">
    <name type="scientific">Dyadobacter luteus</name>
    <dbReference type="NCBI Taxonomy" id="2259619"/>
    <lineage>
        <taxon>Bacteria</taxon>
        <taxon>Pseudomonadati</taxon>
        <taxon>Bacteroidota</taxon>
        <taxon>Cytophagia</taxon>
        <taxon>Cytophagales</taxon>
        <taxon>Spirosomataceae</taxon>
        <taxon>Dyadobacter</taxon>
    </lineage>
</organism>
<sequence length="611" mass="71461">MDINTDNYQPIENYGVIGNMKTAALVGMDGSIDFLCFPAFDSPSIFAKILDHQKGGYFSIEPQMENVQIKQLYLPETAVLITRYFSEEGIAEIADYMPVRDETCNSYNAVVRKVKAVRGTIRFILKMQPRFDYGRQSHSTKNNDNALLFSSDENNKTLLRLQAEFPLEIRDQDAYAEFELQESEKTVVVLECVDEGYEKHFKELSFYEEHTYFETIEYWRRWSNQCTYKGRWKEIVLRSAITLKLLTSSQYGSVVAAATFGLPEELGGDRNWDYRYTWIRDAAFTMYAFLKLGFTQESEDFLKWIIEQDQNRDLHLLYKVDGSSDMEEQILEHFEGYKKSAPVRIGNEANNQLQLDIYGELLDTIYIFNKYHKPITYDLWQIICKEVKIVMEKWQEPDHGIWEIRNQEQEFLHSRLMCWVAMDRAIKIGQDRSFPFPQTEWIKVRDEIYHDIYHNFWNEELSSWVQFKNGDKVSDTIDASVLLMPLVHFIVPNEPRWEATLEAVNKHLRLDVLVYRYDNDESGIDGLQGEEGTFTMCSFWYIECLAKAGRIEEAVENFAKMIGYSNHLGLFAEQISKKGEHLGNFPQAFTHLGLISAALELDKQLTRKVNR</sequence>
<dbReference type="PANTHER" id="PTHR31616:SF0">
    <property type="entry name" value="GLUCAN 1,4-ALPHA-GLUCOSIDASE"/>
    <property type="match status" value="1"/>
</dbReference>
<dbReference type="Gene3D" id="1.50.10.10">
    <property type="match status" value="1"/>
</dbReference>
<reference evidence="3 4" key="1">
    <citation type="submission" date="2018-07" db="EMBL/GenBank/DDBJ databases">
        <title>Dyadobacter roseus sp. nov., isolated from rose rhizosphere soil.</title>
        <authorList>
            <person name="Chen L."/>
        </authorList>
    </citation>
    <scope>NUCLEOTIDE SEQUENCE [LARGE SCALE GENOMIC DNA]</scope>
    <source>
        <strain evidence="3 4">RS19</strain>
    </source>
</reference>
<dbReference type="InterPro" id="IPR011613">
    <property type="entry name" value="GH15-like"/>
</dbReference>
<feature type="domain" description="Trehalase-like N-terminal" evidence="2">
    <location>
        <begin position="7"/>
        <end position="196"/>
    </location>
</feature>
<dbReference type="InterPro" id="IPR008928">
    <property type="entry name" value="6-hairpin_glycosidase_sf"/>
</dbReference>
<keyword evidence="4" id="KW-1185">Reference proteome</keyword>
<dbReference type="AlphaFoldDB" id="A0A3D8YEJ0"/>
<dbReference type="Pfam" id="PF00723">
    <property type="entry name" value="Glyco_hydro_15"/>
    <property type="match status" value="1"/>
</dbReference>
<evidence type="ECO:0000259" key="1">
    <source>
        <dbReference type="Pfam" id="PF00723"/>
    </source>
</evidence>
<gene>
    <name evidence="3" type="ORF">DSL64_05295</name>
</gene>
<accession>A0A3D8YEJ0</accession>
<evidence type="ECO:0000313" key="3">
    <source>
        <dbReference type="EMBL" id="REA63039.1"/>
    </source>
</evidence>
<dbReference type="Proteomes" id="UP000256373">
    <property type="component" value="Unassembled WGS sequence"/>
</dbReference>
<dbReference type="RefSeq" id="WP_115829627.1">
    <property type="nucleotide sequence ID" value="NZ_QNUL01000003.1"/>
</dbReference>
<dbReference type="EMBL" id="QNUL01000003">
    <property type="protein sequence ID" value="REA63039.1"/>
    <property type="molecule type" value="Genomic_DNA"/>
</dbReference>
<dbReference type="InterPro" id="IPR045582">
    <property type="entry name" value="Trehalase-like_N"/>
</dbReference>